<dbReference type="SMART" id="SM00332">
    <property type="entry name" value="PP2Cc"/>
    <property type="match status" value="1"/>
</dbReference>
<dbReference type="InterPro" id="IPR001932">
    <property type="entry name" value="PPM-type_phosphatase-like_dom"/>
</dbReference>
<dbReference type="PANTHER" id="PTHR47992">
    <property type="entry name" value="PROTEIN PHOSPHATASE"/>
    <property type="match status" value="1"/>
</dbReference>
<dbReference type="Pfam" id="PF00481">
    <property type="entry name" value="PP2C"/>
    <property type="match status" value="1"/>
</dbReference>
<sequence>MRAEALSHTGLVRPGNEDCFISDVKRGFFAVADGMGGHQAGEVASYLALRALSDRLFGFSEGEPLVRLKKAAEFANEVVYRSSLADRDRSGMGTTLTAVWILNGKAYLVHIGDSRAYLYRDGQLQVLTDDHSYVGELVRMGGLTAEEARVHPRRNILTRALGTDERADIDSREIALKPGDRLLLCTDGLYEVASDAELADVLNRHGELSVAAKELLRLALERGGPDNVTVVLALYE</sequence>
<dbReference type="Proteomes" id="UP000238415">
    <property type="component" value="Unassembled WGS sequence"/>
</dbReference>
<feature type="domain" description="PPM-type phosphatase" evidence="1">
    <location>
        <begin position="1"/>
        <end position="235"/>
    </location>
</feature>
<accession>A0A2T0AKT3</accession>
<dbReference type="EMBL" id="PVXM01000057">
    <property type="protein sequence ID" value="PRR69192.1"/>
    <property type="molecule type" value="Genomic_DNA"/>
</dbReference>
<gene>
    <name evidence="2" type="primary">stp_4</name>
    <name evidence="2" type="ORF">MOHU_24950</name>
</gene>
<proteinExistence type="predicted"/>
<evidence type="ECO:0000313" key="2">
    <source>
        <dbReference type="EMBL" id="PRR69192.1"/>
    </source>
</evidence>
<dbReference type="PROSITE" id="PS51746">
    <property type="entry name" value="PPM_2"/>
    <property type="match status" value="1"/>
</dbReference>
<evidence type="ECO:0000259" key="1">
    <source>
        <dbReference type="PROSITE" id="PS51746"/>
    </source>
</evidence>
<dbReference type="SUPFAM" id="SSF81606">
    <property type="entry name" value="PP2C-like"/>
    <property type="match status" value="1"/>
</dbReference>
<dbReference type="OrthoDB" id="9801841at2"/>
<dbReference type="EC" id="3.1.3.16" evidence="2"/>
<keyword evidence="2" id="KW-0378">Hydrolase</keyword>
<comment type="caution">
    <text evidence="2">The sequence shown here is derived from an EMBL/GenBank/DDBJ whole genome shotgun (WGS) entry which is preliminary data.</text>
</comment>
<keyword evidence="3" id="KW-1185">Reference proteome</keyword>
<organism evidence="2 3">
    <name type="scientific">Neomoorella humiferrea</name>
    <dbReference type="NCBI Taxonomy" id="676965"/>
    <lineage>
        <taxon>Bacteria</taxon>
        <taxon>Bacillati</taxon>
        <taxon>Bacillota</taxon>
        <taxon>Clostridia</taxon>
        <taxon>Neomoorellales</taxon>
        <taxon>Neomoorellaceae</taxon>
        <taxon>Neomoorella</taxon>
    </lineage>
</organism>
<dbReference type="InterPro" id="IPR015655">
    <property type="entry name" value="PP2C"/>
</dbReference>
<dbReference type="CDD" id="cd00143">
    <property type="entry name" value="PP2Cc"/>
    <property type="match status" value="1"/>
</dbReference>
<reference evidence="2 3" key="1">
    <citation type="submission" date="2018-03" db="EMBL/GenBank/DDBJ databases">
        <title>Genome sequence of Moorella humiferrea DSM 23265.</title>
        <authorList>
            <person name="Poehlein A."/>
            <person name="Daniel R."/>
        </authorList>
    </citation>
    <scope>NUCLEOTIDE SEQUENCE [LARGE SCALE GENOMIC DNA]</scope>
    <source>
        <strain evidence="2 3">DSM 23265</strain>
    </source>
</reference>
<dbReference type="InterPro" id="IPR036457">
    <property type="entry name" value="PPM-type-like_dom_sf"/>
</dbReference>
<dbReference type="NCBIfam" id="NF033484">
    <property type="entry name" value="Stp1_PP2C_phos"/>
    <property type="match status" value="1"/>
</dbReference>
<dbReference type="AlphaFoldDB" id="A0A2T0AKT3"/>
<dbReference type="Gene3D" id="3.60.40.10">
    <property type="entry name" value="PPM-type phosphatase domain"/>
    <property type="match status" value="1"/>
</dbReference>
<protein>
    <submittedName>
        <fullName evidence="2">Serine/threonine phosphatase stp</fullName>
        <ecNumber evidence="2">3.1.3.16</ecNumber>
    </submittedName>
</protein>
<dbReference type="SMART" id="SM00331">
    <property type="entry name" value="PP2C_SIG"/>
    <property type="match status" value="1"/>
</dbReference>
<evidence type="ECO:0000313" key="3">
    <source>
        <dbReference type="Proteomes" id="UP000238415"/>
    </source>
</evidence>
<dbReference type="RefSeq" id="WP_106006405.1">
    <property type="nucleotide sequence ID" value="NZ_CP136419.1"/>
</dbReference>
<dbReference type="GO" id="GO:0004722">
    <property type="term" value="F:protein serine/threonine phosphatase activity"/>
    <property type="evidence" value="ECO:0007669"/>
    <property type="project" value="UniProtKB-EC"/>
</dbReference>
<name>A0A2T0AKT3_9FIRM</name>